<evidence type="ECO:0000256" key="2">
    <source>
        <dbReference type="SAM" id="SignalP"/>
    </source>
</evidence>
<dbReference type="EMBL" id="CADEAL010000037">
    <property type="protein sequence ID" value="CAB1413110.1"/>
    <property type="molecule type" value="Genomic_DNA"/>
</dbReference>
<evidence type="ECO:0000313" key="4">
    <source>
        <dbReference type="Proteomes" id="UP001153269"/>
    </source>
</evidence>
<dbReference type="Proteomes" id="UP001153269">
    <property type="component" value="Unassembled WGS sequence"/>
</dbReference>
<feature type="signal peptide" evidence="2">
    <location>
        <begin position="1"/>
        <end position="20"/>
    </location>
</feature>
<organism evidence="3 4">
    <name type="scientific">Pleuronectes platessa</name>
    <name type="common">European plaice</name>
    <dbReference type="NCBI Taxonomy" id="8262"/>
    <lineage>
        <taxon>Eukaryota</taxon>
        <taxon>Metazoa</taxon>
        <taxon>Chordata</taxon>
        <taxon>Craniata</taxon>
        <taxon>Vertebrata</taxon>
        <taxon>Euteleostomi</taxon>
        <taxon>Actinopterygii</taxon>
        <taxon>Neopterygii</taxon>
        <taxon>Teleostei</taxon>
        <taxon>Neoteleostei</taxon>
        <taxon>Acanthomorphata</taxon>
        <taxon>Carangaria</taxon>
        <taxon>Pleuronectiformes</taxon>
        <taxon>Pleuronectoidei</taxon>
        <taxon>Pleuronectidae</taxon>
        <taxon>Pleuronectes</taxon>
    </lineage>
</organism>
<keyword evidence="2" id="KW-0732">Signal</keyword>
<evidence type="ECO:0000256" key="1">
    <source>
        <dbReference type="SAM" id="MobiDB-lite"/>
    </source>
</evidence>
<accession>A0A9N7THC1</accession>
<keyword evidence="4" id="KW-1185">Reference proteome</keyword>
<protein>
    <recommendedName>
        <fullName evidence="5">Secreted protein</fullName>
    </recommendedName>
</protein>
<gene>
    <name evidence="3" type="ORF">PLEPLA_LOCUS810</name>
</gene>
<evidence type="ECO:0008006" key="5">
    <source>
        <dbReference type="Google" id="ProtNLM"/>
    </source>
</evidence>
<feature type="chain" id="PRO_5040137317" description="Secreted protein" evidence="2">
    <location>
        <begin position="21"/>
        <end position="117"/>
    </location>
</feature>
<name>A0A9N7THC1_PLEPL</name>
<feature type="region of interest" description="Disordered" evidence="1">
    <location>
        <begin position="91"/>
        <end position="111"/>
    </location>
</feature>
<feature type="compositionally biased region" description="Polar residues" evidence="1">
    <location>
        <begin position="91"/>
        <end position="102"/>
    </location>
</feature>
<proteinExistence type="predicted"/>
<comment type="caution">
    <text evidence="3">The sequence shown here is derived from an EMBL/GenBank/DDBJ whole genome shotgun (WGS) entry which is preliminary data.</text>
</comment>
<sequence length="117" mass="12748">MCSSVRFLSLLSSLWREAQPLPSAVSPLVSSMLLRSAAAAAASSTLCEGLLAHCCGMYVHRGWNRPGEMLCCLAFYFHRVHQMWLPDASTADSAPAESQCSDSDPPHLKGNKRLQLI</sequence>
<evidence type="ECO:0000313" key="3">
    <source>
        <dbReference type="EMBL" id="CAB1413110.1"/>
    </source>
</evidence>
<dbReference type="AlphaFoldDB" id="A0A9N7THC1"/>
<reference evidence="3" key="1">
    <citation type="submission" date="2020-03" db="EMBL/GenBank/DDBJ databases">
        <authorList>
            <person name="Weist P."/>
        </authorList>
    </citation>
    <scope>NUCLEOTIDE SEQUENCE</scope>
</reference>